<keyword evidence="3 5" id="KW-1133">Transmembrane helix</keyword>
<dbReference type="EMBL" id="ACZK01000030">
    <property type="protein sequence ID" value="EHG21597.1"/>
    <property type="molecule type" value="Genomic_DNA"/>
</dbReference>
<dbReference type="STRING" id="679199.HMPREF9332_01704"/>
<dbReference type="eggNOG" id="COG2304">
    <property type="taxonomic scope" value="Bacteria"/>
</dbReference>
<evidence type="ECO:0000313" key="8">
    <source>
        <dbReference type="Proteomes" id="UP000015993"/>
    </source>
</evidence>
<feature type="transmembrane region" description="Helical" evidence="5">
    <location>
        <begin position="54"/>
        <end position="72"/>
    </location>
</feature>
<evidence type="ECO:0000259" key="6">
    <source>
        <dbReference type="PROSITE" id="PS50234"/>
    </source>
</evidence>
<feature type="transmembrane region" description="Helical" evidence="5">
    <location>
        <begin position="6"/>
        <end position="25"/>
    </location>
</feature>
<accession>G5GDQ3</accession>
<dbReference type="Pfam" id="PF13519">
    <property type="entry name" value="VWA_2"/>
    <property type="match status" value="1"/>
</dbReference>
<evidence type="ECO:0000256" key="2">
    <source>
        <dbReference type="ARBA" id="ARBA00022692"/>
    </source>
</evidence>
<evidence type="ECO:0000256" key="3">
    <source>
        <dbReference type="ARBA" id="ARBA00022989"/>
    </source>
</evidence>
<feature type="transmembrane region" description="Helical" evidence="5">
    <location>
        <begin position="307"/>
        <end position="325"/>
    </location>
</feature>
<dbReference type="OrthoDB" id="6206554at2"/>
<dbReference type="InterPro" id="IPR002035">
    <property type="entry name" value="VWF_A"/>
</dbReference>
<dbReference type="PANTHER" id="PTHR22550:SF5">
    <property type="entry name" value="LEUCINE ZIPPER PROTEIN 4"/>
    <property type="match status" value="1"/>
</dbReference>
<dbReference type="NCBIfam" id="TIGR02226">
    <property type="entry name" value="two_anch"/>
    <property type="match status" value="1"/>
</dbReference>
<proteinExistence type="predicted"/>
<feature type="domain" description="VWFA" evidence="6">
    <location>
        <begin position="89"/>
        <end position="288"/>
    </location>
</feature>
<dbReference type="AlphaFoldDB" id="G5GDQ3"/>
<keyword evidence="8" id="KW-1185">Reference proteome</keyword>
<comment type="caution">
    <text evidence="7">The sequence shown here is derived from an EMBL/GenBank/DDBJ whole genome shotgun (WGS) entry which is preliminary data.</text>
</comment>
<protein>
    <recommendedName>
        <fullName evidence="6">VWFA domain-containing protein</fullName>
    </recommendedName>
</protein>
<gene>
    <name evidence="7" type="ORF">HMPREF9332_01704</name>
</gene>
<dbReference type="PANTHER" id="PTHR22550">
    <property type="entry name" value="SPORE GERMINATION PROTEIN"/>
    <property type="match status" value="1"/>
</dbReference>
<keyword evidence="4 5" id="KW-0472">Membrane</keyword>
<reference evidence="7 8" key="1">
    <citation type="submission" date="2011-08" db="EMBL/GenBank/DDBJ databases">
        <title>The Genome Sequence of Prevotella sp. oral taxon 302 str. F0323.</title>
        <authorList>
            <consortium name="The Broad Institute Genome Sequencing Platform"/>
            <person name="Earl A."/>
            <person name="Ward D."/>
            <person name="Feldgarden M."/>
            <person name="Gevers D."/>
            <person name="Izard J."/>
            <person name="Blanton J.M."/>
            <person name="Baranova O.V."/>
            <person name="Tanner A.C."/>
            <person name="Dewhirst F.E."/>
            <person name="Young S.K."/>
            <person name="Zeng Q."/>
            <person name="Gargeya S."/>
            <person name="Fitzgerald M."/>
            <person name="Haas B."/>
            <person name="Abouelleil A."/>
            <person name="Alvarado L."/>
            <person name="Arachchi H.M."/>
            <person name="Berlin A."/>
            <person name="Brown A."/>
            <person name="Chapman S.B."/>
            <person name="Chen Z."/>
            <person name="Dunbar C."/>
            <person name="Freedman E."/>
            <person name="Gearin G."/>
            <person name="Gellesch M."/>
            <person name="Goldberg J."/>
            <person name="Griggs A."/>
            <person name="Gujja S."/>
            <person name="Heiman D."/>
            <person name="Howarth C."/>
            <person name="Larson L."/>
            <person name="Lui A."/>
            <person name="MacDonald P.J.P."/>
            <person name="Montmayeur A."/>
            <person name="Murphy C."/>
            <person name="Neiman D."/>
            <person name="Pearson M."/>
            <person name="Priest M."/>
            <person name="Roberts A."/>
            <person name="Saif S."/>
            <person name="Shea T."/>
            <person name="Shenoy N."/>
            <person name="Sisk P."/>
            <person name="Stolte C."/>
            <person name="Sykes S."/>
            <person name="Wortman J."/>
            <person name="Nusbaum C."/>
            <person name="Birren B."/>
        </authorList>
    </citation>
    <scope>NUCLEOTIDE SEQUENCE [LARGE SCALE GENOMIC DNA]</scope>
    <source>
        <strain evidence="7 8">F0323</strain>
    </source>
</reference>
<evidence type="ECO:0000256" key="4">
    <source>
        <dbReference type="ARBA" id="ARBA00023136"/>
    </source>
</evidence>
<dbReference type="InterPro" id="IPR036465">
    <property type="entry name" value="vWFA_dom_sf"/>
</dbReference>
<sequence length="334" mass="37142">MTFESPLYFLLLLLLIPFVAWHFLFHVRRQPSLLFSSTEFMTDMPRTLRIRLRHVPFFLRIIAFIALVIALARPQTNTALSTKETEGIDIMMTMDISTSMLMPDLQPNRMEAAKQVAYEFINNRPNDNIGLTLFGGEAFTQCPLTTDHAALLGMFQNVSCNLQAQGVISEGTAIGMGIASAAAHLEKSKAPSKVIILLTDGENNAGDISPLTAAEMAKKLGIRVYTILLGSSSTTQQAVATLPNGETYTAPIETSSDPSTLKEIAQSTGGIFYQAGSKQKLRDIYNDIDQLEKTKLKIANYDRHYEAYQLFAIIAFVSLLLEVLLRITWFRRIP</sequence>
<dbReference type="InterPro" id="IPR011933">
    <property type="entry name" value="Double_TM_dom"/>
</dbReference>
<organism evidence="7 8">
    <name type="scientific">Alloprevotella rava F0323</name>
    <dbReference type="NCBI Taxonomy" id="679199"/>
    <lineage>
        <taxon>Bacteria</taxon>
        <taxon>Pseudomonadati</taxon>
        <taxon>Bacteroidota</taxon>
        <taxon>Bacteroidia</taxon>
        <taxon>Bacteroidales</taxon>
        <taxon>Prevotellaceae</taxon>
        <taxon>Alloprevotella</taxon>
    </lineage>
</organism>
<dbReference type="CDD" id="cd01467">
    <property type="entry name" value="vWA_BatA_type"/>
    <property type="match status" value="1"/>
</dbReference>
<dbReference type="InterPro" id="IPR033881">
    <property type="entry name" value="vWA_BatA_type"/>
</dbReference>
<dbReference type="Pfam" id="PF07584">
    <property type="entry name" value="BatA"/>
    <property type="match status" value="1"/>
</dbReference>
<keyword evidence="2 5" id="KW-0812">Transmembrane</keyword>
<dbReference type="PATRIC" id="fig|679199.3.peg.1901"/>
<keyword evidence="1" id="KW-1003">Cell membrane</keyword>
<evidence type="ECO:0000256" key="1">
    <source>
        <dbReference type="ARBA" id="ARBA00022475"/>
    </source>
</evidence>
<dbReference type="SMART" id="SM00327">
    <property type="entry name" value="VWA"/>
    <property type="match status" value="1"/>
</dbReference>
<dbReference type="Proteomes" id="UP000015993">
    <property type="component" value="Unassembled WGS sequence"/>
</dbReference>
<evidence type="ECO:0000313" key="7">
    <source>
        <dbReference type="EMBL" id="EHG21597.1"/>
    </source>
</evidence>
<dbReference type="PROSITE" id="PS50234">
    <property type="entry name" value="VWFA"/>
    <property type="match status" value="1"/>
</dbReference>
<dbReference type="SUPFAM" id="SSF53300">
    <property type="entry name" value="vWA-like"/>
    <property type="match status" value="1"/>
</dbReference>
<dbReference type="InterPro" id="IPR024163">
    <property type="entry name" value="Aerotolerance_reg_N"/>
</dbReference>
<dbReference type="InterPro" id="IPR050768">
    <property type="entry name" value="UPF0353/GerABKA_families"/>
</dbReference>
<evidence type="ECO:0000256" key="5">
    <source>
        <dbReference type="SAM" id="Phobius"/>
    </source>
</evidence>
<dbReference type="HOGENOM" id="CLU_024570_0_0_10"/>
<name>G5GDQ3_9BACT</name>
<dbReference type="RefSeq" id="WP_009348237.1">
    <property type="nucleotide sequence ID" value="NZ_JH376833.1"/>
</dbReference>
<dbReference type="Gene3D" id="3.40.50.410">
    <property type="entry name" value="von Willebrand factor, type A domain"/>
    <property type="match status" value="1"/>
</dbReference>